<feature type="compositionally biased region" description="Basic and acidic residues" evidence="2">
    <location>
        <begin position="730"/>
        <end position="739"/>
    </location>
</feature>
<feature type="region of interest" description="Disordered" evidence="2">
    <location>
        <begin position="894"/>
        <end position="923"/>
    </location>
</feature>
<dbReference type="InterPro" id="IPR032397">
    <property type="entry name" value="RHD_dimer"/>
</dbReference>
<dbReference type="CDD" id="cd01177">
    <property type="entry name" value="IPT_NFkappaB"/>
    <property type="match status" value="1"/>
</dbReference>
<dbReference type="Gene3D" id="2.60.40.340">
    <property type="entry name" value="Rel homology domain (RHD), DNA-binding domain"/>
    <property type="match status" value="1"/>
</dbReference>
<protein>
    <recommendedName>
        <fullName evidence="3">RHD domain-containing protein</fullName>
    </recommendedName>
</protein>
<dbReference type="GO" id="GO:0048935">
    <property type="term" value="P:peripheral nervous system neuron development"/>
    <property type="evidence" value="ECO:0007669"/>
    <property type="project" value="UniProtKB-ARBA"/>
</dbReference>
<dbReference type="GO" id="GO:0005737">
    <property type="term" value="C:cytoplasm"/>
    <property type="evidence" value="ECO:0007669"/>
    <property type="project" value="InterPro"/>
</dbReference>
<dbReference type="InterPro" id="IPR011539">
    <property type="entry name" value="RHD_DNA_bind_dom"/>
</dbReference>
<dbReference type="SUPFAM" id="SSF81296">
    <property type="entry name" value="E set domains"/>
    <property type="match status" value="1"/>
</dbReference>
<accession>A0A182Q154</accession>
<dbReference type="GO" id="GO:0000978">
    <property type="term" value="F:RNA polymerase II cis-regulatory region sequence-specific DNA binding"/>
    <property type="evidence" value="ECO:0007669"/>
    <property type="project" value="TreeGrafter"/>
</dbReference>
<feature type="compositionally biased region" description="Low complexity" evidence="2">
    <location>
        <begin position="744"/>
        <end position="756"/>
    </location>
</feature>
<dbReference type="InterPro" id="IPR002909">
    <property type="entry name" value="IPT_dom"/>
</dbReference>
<sequence length="923" mass="101097">MPPVATQRPYVEITEQPHPKALRFRYECEGRSAGSIPGVSTTADHKTFPSIQVHGYRGRAVVVVSCVTKEGPDHKPHPHNLVGKEGCKKGVCTVEINSTTMSYTFNNLGIQCVKKKDVEEALRLRQEIRVDPFRTGFGHAREPGSIDLNAVRLCFQVFLEGQQRGRFTEPLTPVVSDIIYDKKAMSDLIICRLSDCTAPVSGGKEIILLCEKVVKEDIRVKFFEKKGNVTVWENYAEFSHTDVHKQVAISFRTPPYKAVDISDPVRVYVQLERPSDSTLSDPRDFQFIPLDSGRRRFSALQRELMKNSSADSPENQLFKRILLEGSNRSCLEQQAPIAKIPNGPALRSEEVIVLDTPNVEDKPFVAEEVSGDQKTNEWIQRNEFTVTPNNGNAIGDFSAGDNQMIIGDTNNNIYQTNSFDLPDASMNTIDANANGTATAATGAAADAAAVPDDDQTLNELLERVAELDEIYTDHQLRRENLMLEQELKALEQTVPVQLGSPGGQPMDIDEVFDDAATYTSLQRAFKNPLSITLGPPVPPRPEHAKLDPGVYDAVEPLHVPTIDVTSLKRDSQEMEKLPPLPPKRAKPSVQNKENTALDANDEVLLNTIIRKGSMRSLAPRPQSDQIIIMKTPDSPLNKKLPPTPPSSPSKGSSGNASGATSPGDFSTLPKNSNKKPGFFSKLFSRKKSKSDLSASTNTLNRKTNSGASKEPSLTVDFDANDGQSPHRKGSLREPSGEKRKAGKPVARSVSSVSARRPASDANPDYIYIPLKGDGPTGNMQSRNGGSGTHLSLPGNDSYERASTASLPPLDRKAVSALQLDVPIQDGNLELVAIADARSIKNLVEGNYGVQLDPNVDLTEAEHFALYTSIAPNAALSEFDETSCYYAPVEPCPLATSSQQYPQRQQQQQQLNQPTTRMVTDSDV</sequence>
<dbReference type="Pfam" id="PF16179">
    <property type="entry name" value="RHD_dimer"/>
    <property type="match status" value="1"/>
</dbReference>
<dbReference type="PRINTS" id="PR00057">
    <property type="entry name" value="NFKBTNSCPFCT"/>
</dbReference>
<feature type="coiled-coil region" evidence="1">
    <location>
        <begin position="457"/>
        <end position="493"/>
    </location>
</feature>
<name>A0A182Q154_9DIPT</name>
<evidence type="ECO:0000256" key="1">
    <source>
        <dbReference type="SAM" id="Coils"/>
    </source>
</evidence>
<feature type="domain" description="RHD" evidence="3">
    <location>
        <begin position="6"/>
        <end position="186"/>
    </location>
</feature>
<evidence type="ECO:0000259" key="3">
    <source>
        <dbReference type="PROSITE" id="PS50254"/>
    </source>
</evidence>
<evidence type="ECO:0000313" key="5">
    <source>
        <dbReference type="Proteomes" id="UP000075886"/>
    </source>
</evidence>
<evidence type="ECO:0000256" key="2">
    <source>
        <dbReference type="SAM" id="MobiDB-lite"/>
    </source>
</evidence>
<dbReference type="GO" id="GO:0035206">
    <property type="term" value="P:regulation of hemocyte proliferation"/>
    <property type="evidence" value="ECO:0007669"/>
    <property type="project" value="UniProtKB-ARBA"/>
</dbReference>
<dbReference type="STRING" id="69004.A0A182Q154"/>
<dbReference type="Pfam" id="PF00554">
    <property type="entry name" value="RHD_DNA_bind"/>
    <property type="match status" value="1"/>
</dbReference>
<feature type="compositionally biased region" description="Polar residues" evidence="2">
    <location>
        <begin position="691"/>
        <end position="707"/>
    </location>
</feature>
<evidence type="ECO:0000313" key="4">
    <source>
        <dbReference type="EnsemblMetazoa" id="AFAF001010-PA"/>
    </source>
</evidence>
<proteinExistence type="predicted"/>
<dbReference type="EMBL" id="AXCN02000859">
    <property type="status" value="NOT_ANNOTATED_CDS"/>
    <property type="molecule type" value="Genomic_DNA"/>
</dbReference>
<dbReference type="FunFam" id="2.60.40.10:FF:000046">
    <property type="entry name" value="Nuclear factor NF-kappa-B p105 subunit"/>
    <property type="match status" value="1"/>
</dbReference>
<dbReference type="InterPro" id="IPR037059">
    <property type="entry name" value="RHD_DNA_bind_dom_sf"/>
</dbReference>
<feature type="compositionally biased region" description="Low complexity" evidence="2">
    <location>
        <begin position="898"/>
        <end position="912"/>
    </location>
</feature>
<dbReference type="PANTHER" id="PTHR24169">
    <property type="entry name" value="NUCLEAR FACTOR NF-KAPPA-B PROTEIN"/>
    <property type="match status" value="1"/>
</dbReference>
<dbReference type="GO" id="GO:0033554">
    <property type="term" value="P:cellular response to stress"/>
    <property type="evidence" value="ECO:0007669"/>
    <property type="project" value="TreeGrafter"/>
</dbReference>
<dbReference type="GO" id="GO:0038061">
    <property type="term" value="P:non-canonical NF-kappaB signal transduction"/>
    <property type="evidence" value="ECO:0007669"/>
    <property type="project" value="TreeGrafter"/>
</dbReference>
<dbReference type="PROSITE" id="PS50254">
    <property type="entry name" value="REL_2"/>
    <property type="match status" value="1"/>
</dbReference>
<organism evidence="4 5">
    <name type="scientific">Anopheles farauti</name>
    <dbReference type="NCBI Taxonomy" id="69004"/>
    <lineage>
        <taxon>Eukaryota</taxon>
        <taxon>Metazoa</taxon>
        <taxon>Ecdysozoa</taxon>
        <taxon>Arthropoda</taxon>
        <taxon>Hexapoda</taxon>
        <taxon>Insecta</taxon>
        <taxon>Pterygota</taxon>
        <taxon>Neoptera</taxon>
        <taxon>Endopterygota</taxon>
        <taxon>Diptera</taxon>
        <taxon>Nematocera</taxon>
        <taxon>Culicoidea</taxon>
        <taxon>Culicidae</taxon>
        <taxon>Anophelinae</taxon>
        <taxon>Anopheles</taxon>
    </lineage>
</organism>
<dbReference type="InterPro" id="IPR013783">
    <property type="entry name" value="Ig-like_fold"/>
</dbReference>
<feature type="compositionally biased region" description="Low complexity" evidence="2">
    <location>
        <begin position="648"/>
        <end position="663"/>
    </location>
</feature>
<dbReference type="GO" id="GO:0034097">
    <property type="term" value="P:response to cytokine"/>
    <property type="evidence" value="ECO:0007669"/>
    <property type="project" value="TreeGrafter"/>
</dbReference>
<reference evidence="4" key="2">
    <citation type="submission" date="2020-05" db="UniProtKB">
        <authorList>
            <consortium name="EnsemblMetazoa"/>
        </authorList>
    </citation>
    <scope>IDENTIFICATION</scope>
    <source>
        <strain evidence="4">FAR1</strain>
    </source>
</reference>
<keyword evidence="5" id="KW-1185">Reference proteome</keyword>
<dbReference type="InterPro" id="IPR030492">
    <property type="entry name" value="RHD_CS"/>
</dbReference>
<dbReference type="SUPFAM" id="SSF49417">
    <property type="entry name" value="p53-like transcription factors"/>
    <property type="match status" value="1"/>
</dbReference>
<feature type="compositionally biased region" description="Polar residues" evidence="2">
    <location>
        <begin position="913"/>
        <end position="923"/>
    </location>
</feature>
<dbReference type="InterPro" id="IPR000451">
    <property type="entry name" value="NFkB/Dor"/>
</dbReference>
<dbReference type="SMART" id="SM00429">
    <property type="entry name" value="IPT"/>
    <property type="match status" value="1"/>
</dbReference>
<dbReference type="Proteomes" id="UP000075886">
    <property type="component" value="Unassembled WGS sequence"/>
</dbReference>
<dbReference type="FunFam" id="2.60.40.340:FF:000006">
    <property type="entry name" value="Dorsal isoform 1-B"/>
    <property type="match status" value="1"/>
</dbReference>
<dbReference type="AlphaFoldDB" id="A0A182Q154"/>
<dbReference type="GO" id="GO:0007249">
    <property type="term" value="P:canonical NF-kappaB signal transduction"/>
    <property type="evidence" value="ECO:0007669"/>
    <property type="project" value="TreeGrafter"/>
</dbReference>
<dbReference type="GO" id="GO:0045087">
    <property type="term" value="P:innate immune response"/>
    <property type="evidence" value="ECO:0007669"/>
    <property type="project" value="TreeGrafter"/>
</dbReference>
<dbReference type="GO" id="GO:0002225">
    <property type="term" value="P:positive regulation of antimicrobial peptide production"/>
    <property type="evidence" value="ECO:0007669"/>
    <property type="project" value="UniProtKB-ARBA"/>
</dbReference>
<feature type="region of interest" description="Disordered" evidence="2">
    <location>
        <begin position="632"/>
        <end position="802"/>
    </location>
</feature>
<dbReference type="PROSITE" id="PS01204">
    <property type="entry name" value="REL_1"/>
    <property type="match status" value="1"/>
</dbReference>
<dbReference type="EnsemblMetazoa" id="AFAF001010-RA">
    <property type="protein sequence ID" value="AFAF001010-PA"/>
    <property type="gene ID" value="AFAF001010"/>
</dbReference>
<dbReference type="GO" id="GO:0008063">
    <property type="term" value="P:Toll signaling pathway"/>
    <property type="evidence" value="ECO:0007669"/>
    <property type="project" value="UniProtKB-ARBA"/>
</dbReference>
<dbReference type="InterPro" id="IPR008967">
    <property type="entry name" value="p53-like_TF_DNA-bd_sf"/>
</dbReference>
<feature type="compositionally biased region" description="Basic and acidic residues" evidence="2">
    <location>
        <begin position="566"/>
        <end position="576"/>
    </location>
</feature>
<dbReference type="PANTHER" id="PTHR24169:SF25">
    <property type="entry name" value="DORSAL-RELATED IMMUNITY FACTOR DIF-RELATED"/>
    <property type="match status" value="1"/>
</dbReference>
<keyword evidence="1" id="KW-0175">Coiled coil</keyword>
<dbReference type="Gene3D" id="2.60.40.10">
    <property type="entry name" value="Immunoglobulins"/>
    <property type="match status" value="1"/>
</dbReference>
<dbReference type="InterPro" id="IPR014756">
    <property type="entry name" value="Ig_E-set"/>
</dbReference>
<dbReference type="VEuPathDB" id="VectorBase:AFAF001010"/>
<dbReference type="GO" id="GO:0001228">
    <property type="term" value="F:DNA-binding transcription activator activity, RNA polymerase II-specific"/>
    <property type="evidence" value="ECO:0007669"/>
    <property type="project" value="UniProtKB-ARBA"/>
</dbReference>
<dbReference type="CDD" id="cd07887">
    <property type="entry name" value="RHD-n_Dorsal_Dif"/>
    <property type="match status" value="1"/>
</dbReference>
<dbReference type="GO" id="GO:0005654">
    <property type="term" value="C:nucleoplasm"/>
    <property type="evidence" value="ECO:0007669"/>
    <property type="project" value="UniProtKB-ARBA"/>
</dbReference>
<dbReference type="InterPro" id="IPR033926">
    <property type="entry name" value="IPT_NFkappaB"/>
</dbReference>
<feature type="region of interest" description="Disordered" evidence="2">
    <location>
        <begin position="566"/>
        <end position="597"/>
    </location>
</feature>
<reference evidence="5" key="1">
    <citation type="submission" date="2014-01" db="EMBL/GenBank/DDBJ databases">
        <title>The Genome Sequence of Anopheles farauti FAR1 (V2).</title>
        <authorList>
            <consortium name="The Broad Institute Genomics Platform"/>
            <person name="Neafsey D.E."/>
            <person name="Besansky N."/>
            <person name="Howell P."/>
            <person name="Walton C."/>
            <person name="Young S.K."/>
            <person name="Zeng Q."/>
            <person name="Gargeya S."/>
            <person name="Fitzgerald M."/>
            <person name="Haas B."/>
            <person name="Abouelleil A."/>
            <person name="Allen A.W."/>
            <person name="Alvarado L."/>
            <person name="Arachchi H.M."/>
            <person name="Berlin A.M."/>
            <person name="Chapman S.B."/>
            <person name="Gainer-Dewar J."/>
            <person name="Goldberg J."/>
            <person name="Griggs A."/>
            <person name="Gujja S."/>
            <person name="Hansen M."/>
            <person name="Howarth C."/>
            <person name="Imamovic A."/>
            <person name="Ireland A."/>
            <person name="Larimer J."/>
            <person name="McCowan C."/>
            <person name="Murphy C."/>
            <person name="Pearson M."/>
            <person name="Poon T.W."/>
            <person name="Priest M."/>
            <person name="Roberts A."/>
            <person name="Saif S."/>
            <person name="Shea T."/>
            <person name="Sisk P."/>
            <person name="Sykes S."/>
            <person name="Wortman J."/>
            <person name="Nusbaum C."/>
            <person name="Birren B."/>
        </authorList>
    </citation>
    <scope>NUCLEOTIDE SEQUENCE [LARGE SCALE GENOMIC DNA]</scope>
    <source>
        <strain evidence="5">FAR1</strain>
    </source>
</reference>